<comment type="caution">
    <text evidence="2">The sequence shown here is derived from an EMBL/GenBank/DDBJ whole genome shotgun (WGS) entry which is preliminary data.</text>
</comment>
<dbReference type="EMBL" id="LXSF01000012">
    <property type="protein sequence ID" value="OAM15242.1"/>
    <property type="molecule type" value="Genomic_DNA"/>
</dbReference>
<organism evidence="2 3">
    <name type="scientific">Eikenella corrodens</name>
    <dbReference type="NCBI Taxonomy" id="539"/>
    <lineage>
        <taxon>Bacteria</taxon>
        <taxon>Pseudomonadati</taxon>
        <taxon>Pseudomonadota</taxon>
        <taxon>Betaproteobacteria</taxon>
        <taxon>Neisseriales</taxon>
        <taxon>Neisseriaceae</taxon>
        <taxon>Eikenella</taxon>
    </lineage>
</organism>
<dbReference type="InterPro" id="IPR009057">
    <property type="entry name" value="Homeodomain-like_sf"/>
</dbReference>
<accession>A0A1A9RC78</accession>
<dbReference type="Pfam" id="PF08765">
    <property type="entry name" value="Mor"/>
    <property type="match status" value="1"/>
</dbReference>
<evidence type="ECO:0000259" key="1">
    <source>
        <dbReference type="Pfam" id="PF08765"/>
    </source>
</evidence>
<dbReference type="Gene3D" id="1.10.10.60">
    <property type="entry name" value="Homeodomain-like"/>
    <property type="match status" value="1"/>
</dbReference>
<dbReference type="InterPro" id="IPR014875">
    <property type="entry name" value="Mor_transcription_activator"/>
</dbReference>
<proteinExistence type="predicted"/>
<dbReference type="AlphaFoldDB" id="A0A1A9RC78"/>
<dbReference type="Proteomes" id="UP000078003">
    <property type="component" value="Unassembled WGS sequence"/>
</dbReference>
<name>A0A1A9RC78_EIKCO</name>
<dbReference type="RefSeq" id="WP_064104665.1">
    <property type="nucleotide sequence ID" value="NZ_LXSF01000012.1"/>
</dbReference>
<evidence type="ECO:0000313" key="2">
    <source>
        <dbReference type="EMBL" id="OAM15242.1"/>
    </source>
</evidence>
<feature type="domain" description="Mor transcription activator" evidence="1">
    <location>
        <begin position="70"/>
        <end position="145"/>
    </location>
</feature>
<gene>
    <name evidence="2" type="ORF">A7P85_08660</name>
</gene>
<reference evidence="3" key="1">
    <citation type="submission" date="2016-05" db="EMBL/GenBank/DDBJ databases">
        <title>Draft genome of Corynebacterium afermentans subsp. afermentans LCDC 88199T.</title>
        <authorList>
            <person name="Bernier A.-M."/>
            <person name="Bernard K."/>
        </authorList>
    </citation>
    <scope>NUCLEOTIDE SEQUENCE [LARGE SCALE GENOMIC DNA]</scope>
    <source>
        <strain evidence="3">NML01-0328</strain>
    </source>
</reference>
<sequence length="161" mass="18574">MKHIEFSEDDFRDVQHLIPEAFWAVVRVVGVSNAWDLVRHWGGTFFPVGQNRRGAGKKLHAVLVEIVGTEELAQQLETMYLAERGFYVPKCEDAFREMRDRAIRRDFDRLTGQELYPMKAYLAVRNLALDYGLTERRVWEIMKNTDIAPPKSTAQASLFAA</sequence>
<dbReference type="SUPFAM" id="SSF46689">
    <property type="entry name" value="Homeodomain-like"/>
    <property type="match status" value="1"/>
</dbReference>
<evidence type="ECO:0000313" key="3">
    <source>
        <dbReference type="Proteomes" id="UP000078003"/>
    </source>
</evidence>
<protein>
    <recommendedName>
        <fullName evidence="1">Mor transcription activator domain-containing protein</fullName>
    </recommendedName>
</protein>